<keyword evidence="1" id="KW-0732">Signal</keyword>
<dbReference type="NCBIfam" id="TIGR01653">
    <property type="entry name" value="lactococcin_972"/>
    <property type="match status" value="1"/>
</dbReference>
<accession>A0A7X6RRZ0</accession>
<protein>
    <submittedName>
        <fullName evidence="2">Lactococcin 972 family bacteriocin</fullName>
    </submittedName>
</protein>
<evidence type="ECO:0000313" key="2">
    <source>
        <dbReference type="EMBL" id="NKZ00390.1"/>
    </source>
</evidence>
<dbReference type="Proteomes" id="UP000553209">
    <property type="component" value="Unassembled WGS sequence"/>
</dbReference>
<feature type="signal peptide" evidence="1">
    <location>
        <begin position="1"/>
        <end position="28"/>
    </location>
</feature>
<name>A0A7X6RRZ0_9ACTN</name>
<reference evidence="2 3" key="1">
    <citation type="submission" date="2020-04" db="EMBL/GenBank/DDBJ databases">
        <title>MicrobeNet Type strains.</title>
        <authorList>
            <person name="Nicholson A.C."/>
        </authorList>
    </citation>
    <scope>NUCLEOTIDE SEQUENCE [LARGE SCALE GENOMIC DNA]</scope>
    <source>
        <strain evidence="2 3">ATCC 23612</strain>
    </source>
</reference>
<keyword evidence="3" id="KW-1185">Reference proteome</keyword>
<feature type="chain" id="PRO_5031096819" evidence="1">
    <location>
        <begin position="29"/>
        <end position="98"/>
    </location>
</feature>
<proteinExistence type="predicted"/>
<dbReference type="Pfam" id="PF09683">
    <property type="entry name" value="Lactococcin_972"/>
    <property type="match status" value="1"/>
</dbReference>
<dbReference type="EMBL" id="JAAXPG010000023">
    <property type="protein sequence ID" value="NKZ00390.1"/>
    <property type="molecule type" value="Genomic_DNA"/>
</dbReference>
<evidence type="ECO:0000313" key="3">
    <source>
        <dbReference type="Proteomes" id="UP000553209"/>
    </source>
</evidence>
<sequence>MPHTLKRAAATLAIAAGLTAGTAGVAAAAVSYVGGGTWYHGLTSSVVYSDYFHGSRCHGSTAVGRYTVTSAAYLPGYTSRASAPRALYNNESYWRHCG</sequence>
<dbReference type="InterPro" id="IPR006540">
    <property type="entry name" value="Lactococcin_972"/>
</dbReference>
<dbReference type="RefSeq" id="WP_017564627.1">
    <property type="nucleotide sequence ID" value="NZ_JAAXPG010000023.1"/>
</dbReference>
<gene>
    <name evidence="2" type="ORF">HGB44_22340</name>
</gene>
<dbReference type="Gene3D" id="2.60.40.2850">
    <property type="match status" value="1"/>
</dbReference>
<evidence type="ECO:0000256" key="1">
    <source>
        <dbReference type="SAM" id="SignalP"/>
    </source>
</evidence>
<dbReference type="AlphaFoldDB" id="A0A7X6RRZ0"/>
<organism evidence="2 3">
    <name type="scientific">Nocardiopsis alborubida</name>
    <dbReference type="NCBI Taxonomy" id="146802"/>
    <lineage>
        <taxon>Bacteria</taxon>
        <taxon>Bacillati</taxon>
        <taxon>Actinomycetota</taxon>
        <taxon>Actinomycetes</taxon>
        <taxon>Streptosporangiales</taxon>
        <taxon>Nocardiopsidaceae</taxon>
        <taxon>Nocardiopsis</taxon>
    </lineage>
</organism>
<comment type="caution">
    <text evidence="2">The sequence shown here is derived from an EMBL/GenBank/DDBJ whole genome shotgun (WGS) entry which is preliminary data.</text>
</comment>